<dbReference type="InterPro" id="IPR045670">
    <property type="entry name" value="DUF5916"/>
</dbReference>
<keyword evidence="4" id="KW-1185">Reference proteome</keyword>
<dbReference type="RefSeq" id="WP_100987434.1">
    <property type="nucleotide sequence ID" value="NZ_CP025096.1"/>
</dbReference>
<dbReference type="Proteomes" id="UP000232883">
    <property type="component" value="Chromosome"/>
</dbReference>
<evidence type="ECO:0000313" key="3">
    <source>
        <dbReference type="EMBL" id="AUD01713.1"/>
    </source>
</evidence>
<gene>
    <name evidence="3" type="ORF">CWM47_07690</name>
</gene>
<sequence>MRFLLILSLLILAVGYSPLLAQKKNEQYQLHISRATSPVIVDGSVDEPAWQAAELATDFWMVLPMDTSRANVRTDVKMTYDDHHIYLSAVCYHGNVDGPYIVESLRRDWAFGKNDNFIFFMDTFDDQTNGFTFGTNAAGAQWDGLLYEGGKANLSWDNKWTSVVRNYPDRYVLELSIPFKTIRYKRGITRWGINFSRQDLKTTEKSSWTPIQRQFPTASLALTGVLVWDQPPPQPGPNISLIPYALSGLNRDYQNGVPTQNRFNAGLDAKVAITSSLNLDLTVNPDFSQVDVDQQVTNLDRYELFFPEKRQFFLENGDQFTNFGYATIRPFFSRRIGLGGVPIRFGARLSGKLNKDWRIGIMDMQTGSVDNTGLPAQNFAVVALQRRVSARSNVGMMFVNKESLAYTPDPDKPLYSRYNRNLGLEYNLASANNFWSGKAMYVKSFSPEQLGNDAVYAANLQYNTRRWLISGQVESVGKNYTAEAGYVPRRGYERFLTNVGYTFLPTASAVLSHGPTLTSTYFFDPSGKQSDNENYLSYSVTFRSKSVLTGWVATDYVRLLQPFDPTNTGRQTLATGTEHNWTAWGTQFISKPQSVFTYGFSSRYGGYYDNGTRLNLTADLGYRFQPYVSLAASASYNDIRLPQPWGQTTFWLIGPRFDLTLTNTLYLTTFVQYNEQQKNMNVNARVQWRYKPASDFFLVYTDNYLPNSAQIGQDVPGFLSVKNRALVLKWTYWWNL</sequence>
<accession>A0A2K8YVT3</accession>
<dbReference type="Pfam" id="PF19313">
    <property type="entry name" value="DUF5916"/>
    <property type="match status" value="1"/>
</dbReference>
<feature type="domain" description="DUF5916" evidence="2">
    <location>
        <begin position="239"/>
        <end position="337"/>
    </location>
</feature>
<dbReference type="GO" id="GO:0016052">
    <property type="term" value="P:carbohydrate catabolic process"/>
    <property type="evidence" value="ECO:0007669"/>
    <property type="project" value="InterPro"/>
</dbReference>
<dbReference type="KEGG" id="spir:CWM47_07690"/>
<dbReference type="Pfam" id="PF06452">
    <property type="entry name" value="CBM9_1"/>
    <property type="match status" value="1"/>
</dbReference>
<dbReference type="Gene3D" id="2.60.40.1190">
    <property type="match status" value="1"/>
</dbReference>
<organism evidence="3 4">
    <name type="scientific">Spirosoma pollinicola</name>
    <dbReference type="NCBI Taxonomy" id="2057025"/>
    <lineage>
        <taxon>Bacteria</taxon>
        <taxon>Pseudomonadati</taxon>
        <taxon>Bacteroidota</taxon>
        <taxon>Cytophagia</taxon>
        <taxon>Cytophagales</taxon>
        <taxon>Cytophagaceae</taxon>
        <taxon>Spirosoma</taxon>
    </lineage>
</organism>
<evidence type="ECO:0000313" key="4">
    <source>
        <dbReference type="Proteomes" id="UP000232883"/>
    </source>
</evidence>
<dbReference type="CDD" id="cd09618">
    <property type="entry name" value="CBM9_like_2"/>
    <property type="match status" value="1"/>
</dbReference>
<reference evidence="3 4" key="1">
    <citation type="submission" date="2017-11" db="EMBL/GenBank/DDBJ databases">
        <title>Taxonomic description and genome sequences of Spirosoma HA7 sp. nov., isolated from pollen microhabitat of Corylus avellana.</title>
        <authorList>
            <person name="Ambika Manirajan B."/>
            <person name="Suarez C."/>
            <person name="Ratering S."/>
            <person name="Geissler-Plaum R."/>
            <person name="Cardinale M."/>
            <person name="Sylvia S."/>
        </authorList>
    </citation>
    <scope>NUCLEOTIDE SEQUENCE [LARGE SCALE GENOMIC DNA]</scope>
    <source>
        <strain evidence="3 4">HA7</strain>
    </source>
</reference>
<dbReference type="GO" id="GO:0030246">
    <property type="term" value="F:carbohydrate binding"/>
    <property type="evidence" value="ECO:0007669"/>
    <property type="project" value="InterPro"/>
</dbReference>
<dbReference type="GO" id="GO:0004553">
    <property type="term" value="F:hydrolase activity, hydrolyzing O-glycosyl compounds"/>
    <property type="evidence" value="ECO:0007669"/>
    <property type="project" value="InterPro"/>
</dbReference>
<dbReference type="SUPFAM" id="SSF49344">
    <property type="entry name" value="CBD9-like"/>
    <property type="match status" value="1"/>
</dbReference>
<dbReference type="AlphaFoldDB" id="A0A2K8YVT3"/>
<protein>
    <submittedName>
        <fullName evidence="3">Hydrolase</fullName>
    </submittedName>
</protein>
<dbReference type="InterPro" id="IPR010502">
    <property type="entry name" value="Carb-bd_dom_fam9"/>
</dbReference>
<feature type="domain" description="Carbohydrate-binding" evidence="1">
    <location>
        <begin position="41"/>
        <end position="202"/>
    </location>
</feature>
<dbReference type="OrthoDB" id="9786766at2"/>
<evidence type="ECO:0000259" key="1">
    <source>
        <dbReference type="Pfam" id="PF06452"/>
    </source>
</evidence>
<dbReference type="EMBL" id="CP025096">
    <property type="protein sequence ID" value="AUD01713.1"/>
    <property type="molecule type" value="Genomic_DNA"/>
</dbReference>
<keyword evidence="3" id="KW-0378">Hydrolase</keyword>
<evidence type="ECO:0000259" key="2">
    <source>
        <dbReference type="Pfam" id="PF19313"/>
    </source>
</evidence>
<proteinExistence type="predicted"/>
<name>A0A2K8YVT3_9BACT</name>